<protein>
    <recommendedName>
        <fullName evidence="2">SET domain-containing protein</fullName>
    </recommendedName>
</protein>
<proteinExistence type="predicted"/>
<accession>A0A7S2XTE3</accession>
<dbReference type="SUPFAM" id="SSF82199">
    <property type="entry name" value="SET domain"/>
    <property type="match status" value="1"/>
</dbReference>
<organism evidence="1">
    <name type="scientific">Attheya septentrionalis</name>
    <dbReference type="NCBI Taxonomy" id="420275"/>
    <lineage>
        <taxon>Eukaryota</taxon>
        <taxon>Sar</taxon>
        <taxon>Stramenopiles</taxon>
        <taxon>Ochrophyta</taxon>
        <taxon>Bacillariophyta</taxon>
        <taxon>Coscinodiscophyceae</taxon>
        <taxon>Chaetocerotophycidae</taxon>
        <taxon>Chaetocerotales</taxon>
        <taxon>Attheyaceae</taxon>
        <taxon>Attheya</taxon>
    </lineage>
</organism>
<reference evidence="1" key="1">
    <citation type="submission" date="2021-01" db="EMBL/GenBank/DDBJ databases">
        <authorList>
            <person name="Corre E."/>
            <person name="Pelletier E."/>
            <person name="Niang G."/>
            <person name="Scheremetjew M."/>
            <person name="Finn R."/>
            <person name="Kale V."/>
            <person name="Holt S."/>
            <person name="Cochrane G."/>
            <person name="Meng A."/>
            <person name="Brown T."/>
            <person name="Cohen L."/>
        </authorList>
    </citation>
    <scope>NUCLEOTIDE SEQUENCE</scope>
    <source>
        <strain evidence="1">CCMP2084</strain>
    </source>
</reference>
<evidence type="ECO:0000313" key="1">
    <source>
        <dbReference type="EMBL" id="CAD9828344.1"/>
    </source>
</evidence>
<evidence type="ECO:0008006" key="2">
    <source>
        <dbReference type="Google" id="ProtNLM"/>
    </source>
</evidence>
<dbReference type="Gene3D" id="3.90.1410.10">
    <property type="entry name" value="set domain protein methyltransferase, domain 1"/>
    <property type="match status" value="1"/>
</dbReference>
<gene>
    <name evidence="1" type="ORF">ASEP1449_LOCUS20179</name>
</gene>
<name>A0A7S2XTE3_9STRA</name>
<dbReference type="InterPro" id="IPR046341">
    <property type="entry name" value="SET_dom_sf"/>
</dbReference>
<dbReference type="EMBL" id="HBHQ01029726">
    <property type="protein sequence ID" value="CAD9828344.1"/>
    <property type="molecule type" value="Transcribed_RNA"/>
</dbReference>
<sequence>MKMSSSLTDWLKELVRVQSSGRVEIRPSRHGGLGGFALVDLKAGDVVFEIPNSLILSSSSKRVVEHPVVKKLVAADLDSNITLETLLFVYIISVRQEHANNDDDNNDNDNDNSGISKVDSLTKMAVVILEKIRNDTTNNKDSKLANVVDDLEIAVKTNRGIALIMVGKPMEAMKCFQEASICSCHRSKNGPTSSSSTSTTRLEPHVNIFLSLWKHGYHNDAARVWLRARDMDNNNDDSKATNHDSYSTRLNKTIQEYALLMVGQQQQQQKTVKDKSMVFVEGPHIPSWVVEQKGTTSQLLALDIIALRQVLASQTKHAAKSHLRL</sequence>
<dbReference type="AlphaFoldDB" id="A0A7S2XTE3"/>